<protein>
    <submittedName>
        <fullName evidence="1">Uncharacterized protein</fullName>
    </submittedName>
</protein>
<proteinExistence type="predicted"/>
<sequence length="100" mass="11141">MNKLRVARDHVCPLMLGLPLIGSSTLMSIKLCSKDDSESHCALTMLKNFKKNCLFDPICHLALLWSNGVQNPQLLTQGWPRSASFLLSACRLLNSPWTCP</sequence>
<dbReference type="Proteomes" id="UP000015241">
    <property type="component" value="Unassembled WGS sequence"/>
</dbReference>
<keyword evidence="2" id="KW-1185">Reference proteome</keyword>
<dbReference type="AlphaFoldDB" id="S8DYA4"/>
<name>S8DYA4_FOMSC</name>
<dbReference type="EMBL" id="KE504170">
    <property type="protein sequence ID" value="EPS98026.1"/>
    <property type="molecule type" value="Genomic_DNA"/>
</dbReference>
<dbReference type="HOGENOM" id="CLU_2306186_0_0_1"/>
<evidence type="ECO:0000313" key="2">
    <source>
        <dbReference type="Proteomes" id="UP000015241"/>
    </source>
</evidence>
<evidence type="ECO:0000313" key="1">
    <source>
        <dbReference type="EMBL" id="EPS98026.1"/>
    </source>
</evidence>
<dbReference type="InParanoid" id="S8DYA4"/>
<organism evidence="1 2">
    <name type="scientific">Fomitopsis schrenkii</name>
    <name type="common">Brown rot fungus</name>
    <dbReference type="NCBI Taxonomy" id="2126942"/>
    <lineage>
        <taxon>Eukaryota</taxon>
        <taxon>Fungi</taxon>
        <taxon>Dikarya</taxon>
        <taxon>Basidiomycota</taxon>
        <taxon>Agaricomycotina</taxon>
        <taxon>Agaricomycetes</taxon>
        <taxon>Polyporales</taxon>
        <taxon>Fomitopsis</taxon>
    </lineage>
</organism>
<reference evidence="1 2" key="1">
    <citation type="journal article" date="2012" name="Science">
        <title>The Paleozoic origin of enzymatic lignin decomposition reconstructed from 31 fungal genomes.</title>
        <authorList>
            <person name="Floudas D."/>
            <person name="Binder M."/>
            <person name="Riley R."/>
            <person name="Barry K."/>
            <person name="Blanchette R.A."/>
            <person name="Henrissat B."/>
            <person name="Martinez A.T."/>
            <person name="Otillar R."/>
            <person name="Spatafora J.W."/>
            <person name="Yadav J.S."/>
            <person name="Aerts A."/>
            <person name="Benoit I."/>
            <person name="Boyd A."/>
            <person name="Carlson A."/>
            <person name="Copeland A."/>
            <person name="Coutinho P.M."/>
            <person name="de Vries R.P."/>
            <person name="Ferreira P."/>
            <person name="Findley K."/>
            <person name="Foster B."/>
            <person name="Gaskell J."/>
            <person name="Glotzer D."/>
            <person name="Gorecki P."/>
            <person name="Heitman J."/>
            <person name="Hesse C."/>
            <person name="Hori C."/>
            <person name="Igarashi K."/>
            <person name="Jurgens J.A."/>
            <person name="Kallen N."/>
            <person name="Kersten P."/>
            <person name="Kohler A."/>
            <person name="Kuees U."/>
            <person name="Kumar T.K.A."/>
            <person name="Kuo A."/>
            <person name="LaButti K."/>
            <person name="Larrondo L.F."/>
            <person name="Lindquist E."/>
            <person name="Ling A."/>
            <person name="Lombard V."/>
            <person name="Lucas S."/>
            <person name="Lundell T."/>
            <person name="Martin R."/>
            <person name="McLaughlin D.J."/>
            <person name="Morgenstern I."/>
            <person name="Morin E."/>
            <person name="Murat C."/>
            <person name="Nagy L.G."/>
            <person name="Nolan M."/>
            <person name="Ohm R.A."/>
            <person name="Patyshakuliyeva A."/>
            <person name="Rokas A."/>
            <person name="Ruiz-Duenas F.J."/>
            <person name="Sabat G."/>
            <person name="Salamov A."/>
            <person name="Samejima M."/>
            <person name="Schmutz J."/>
            <person name="Slot J.C."/>
            <person name="St John F."/>
            <person name="Stenlid J."/>
            <person name="Sun H."/>
            <person name="Sun S."/>
            <person name="Syed K."/>
            <person name="Tsang A."/>
            <person name="Wiebenga A."/>
            <person name="Young D."/>
            <person name="Pisabarro A."/>
            <person name="Eastwood D.C."/>
            <person name="Martin F."/>
            <person name="Cullen D."/>
            <person name="Grigoriev I.V."/>
            <person name="Hibbett D.S."/>
        </authorList>
    </citation>
    <scope>NUCLEOTIDE SEQUENCE</scope>
    <source>
        <strain evidence="2">FP-58527</strain>
    </source>
</reference>
<accession>S8DYA4</accession>
<gene>
    <name evidence="1" type="ORF">FOMPIDRAFT_1024827</name>
</gene>